<sequence length="144" mass="16568">MRYTSILLLAILIFAFTECKKLKRQKVIYVQKTNGQNQFAKQLSAYDVCKMECRKVRDTLSKQEYIEQLRQELEEAEMMLKERESEDIAKKVTIDGEDYTVKHDDNKGPTLRKSPSRFEHLKMAAAKAAETGNELKNAVTGSDS</sequence>
<evidence type="ECO:0000313" key="4">
    <source>
        <dbReference type="Proteomes" id="UP000494206"/>
    </source>
</evidence>
<name>A0A8S1ET99_9PELO</name>
<comment type="caution">
    <text evidence="3">The sequence shown here is derived from an EMBL/GenBank/DDBJ whole genome shotgun (WGS) entry which is preliminary data.</text>
</comment>
<gene>
    <name evidence="3" type="ORF">CBOVIS_LOCUS5383</name>
</gene>
<feature type="region of interest" description="Disordered" evidence="1">
    <location>
        <begin position="125"/>
        <end position="144"/>
    </location>
</feature>
<evidence type="ECO:0000313" key="3">
    <source>
        <dbReference type="EMBL" id="CAB3402821.1"/>
    </source>
</evidence>
<keyword evidence="2" id="KW-0732">Signal</keyword>
<dbReference type="AlphaFoldDB" id="A0A8S1ET99"/>
<evidence type="ECO:0000256" key="2">
    <source>
        <dbReference type="SAM" id="SignalP"/>
    </source>
</evidence>
<proteinExistence type="predicted"/>
<dbReference type="OrthoDB" id="5799991at2759"/>
<accession>A0A8S1ET99</accession>
<feature type="chain" id="PRO_5035784214" evidence="2">
    <location>
        <begin position="20"/>
        <end position="144"/>
    </location>
</feature>
<protein>
    <submittedName>
        <fullName evidence="3">Uncharacterized protein</fullName>
    </submittedName>
</protein>
<reference evidence="3 4" key="1">
    <citation type="submission" date="2020-04" db="EMBL/GenBank/DDBJ databases">
        <authorList>
            <person name="Laetsch R D."/>
            <person name="Stevens L."/>
            <person name="Kumar S."/>
            <person name="Blaxter L. M."/>
        </authorList>
    </citation>
    <scope>NUCLEOTIDE SEQUENCE [LARGE SCALE GENOMIC DNA]</scope>
</reference>
<evidence type="ECO:0000256" key="1">
    <source>
        <dbReference type="SAM" id="MobiDB-lite"/>
    </source>
</evidence>
<dbReference type="EMBL" id="CADEPM010000003">
    <property type="protein sequence ID" value="CAB3402821.1"/>
    <property type="molecule type" value="Genomic_DNA"/>
</dbReference>
<organism evidence="3 4">
    <name type="scientific">Caenorhabditis bovis</name>
    <dbReference type="NCBI Taxonomy" id="2654633"/>
    <lineage>
        <taxon>Eukaryota</taxon>
        <taxon>Metazoa</taxon>
        <taxon>Ecdysozoa</taxon>
        <taxon>Nematoda</taxon>
        <taxon>Chromadorea</taxon>
        <taxon>Rhabditida</taxon>
        <taxon>Rhabditina</taxon>
        <taxon>Rhabditomorpha</taxon>
        <taxon>Rhabditoidea</taxon>
        <taxon>Rhabditidae</taxon>
        <taxon>Peloderinae</taxon>
        <taxon>Caenorhabditis</taxon>
    </lineage>
</organism>
<dbReference type="Proteomes" id="UP000494206">
    <property type="component" value="Unassembled WGS sequence"/>
</dbReference>
<keyword evidence="4" id="KW-1185">Reference proteome</keyword>
<feature type="signal peptide" evidence="2">
    <location>
        <begin position="1"/>
        <end position="19"/>
    </location>
</feature>